<reference evidence="1 2" key="1">
    <citation type="submission" date="2016-10" db="EMBL/GenBank/DDBJ databases">
        <authorList>
            <person name="de Groot N.N."/>
        </authorList>
    </citation>
    <scope>NUCLEOTIDE SEQUENCE [LARGE SCALE GENOMIC DNA]</scope>
    <source>
        <strain evidence="1 2">ATCC 29281</strain>
    </source>
</reference>
<dbReference type="RefSeq" id="WP_026744171.1">
    <property type="nucleotide sequence ID" value="NZ_FNQS01000018.1"/>
</dbReference>
<evidence type="ECO:0000313" key="1">
    <source>
        <dbReference type="EMBL" id="SEB02730.1"/>
    </source>
</evidence>
<dbReference type="InterPro" id="IPR005589">
    <property type="entry name" value="ArfA"/>
</dbReference>
<dbReference type="AlphaFoldDB" id="A0A1H4G0Y7"/>
<dbReference type="STRING" id="71657.SAMN02982996_03315"/>
<gene>
    <name evidence="1" type="ORF">SAMN02982996_03315</name>
</gene>
<dbReference type="EMBL" id="FNQS01000018">
    <property type="protein sequence ID" value="SEB02730.1"/>
    <property type="molecule type" value="Genomic_DNA"/>
</dbReference>
<keyword evidence="2" id="KW-1185">Reference proteome</keyword>
<sequence length="69" mass="7982">MSNYRHTKGQIKDNAIEALLHDPLFRQRVEKKVKGKGSYQRKCKHKNAGGGNWEASGKIERILPLAFWF</sequence>
<proteinExistence type="predicted"/>
<accession>A0A1H4G0Y7</accession>
<evidence type="ECO:0000313" key="2">
    <source>
        <dbReference type="Proteomes" id="UP000187280"/>
    </source>
</evidence>
<dbReference type="GO" id="GO:0072344">
    <property type="term" value="P:rescue of stalled ribosome"/>
    <property type="evidence" value="ECO:0007669"/>
    <property type="project" value="InterPro"/>
</dbReference>
<dbReference type="Proteomes" id="UP000187280">
    <property type="component" value="Unassembled WGS sequence"/>
</dbReference>
<name>A0A1H4G0Y7_9GAMM</name>
<protein>
    <submittedName>
        <fullName evidence="1">Alternative ribosome-rescue factor</fullName>
    </submittedName>
</protein>
<dbReference type="GeneID" id="97766140"/>
<dbReference type="Pfam" id="PF03889">
    <property type="entry name" value="ArfA"/>
    <property type="match status" value="1"/>
</dbReference>
<organism evidence="1 2">
    <name type="scientific">Lonsdalea quercina</name>
    <dbReference type="NCBI Taxonomy" id="71657"/>
    <lineage>
        <taxon>Bacteria</taxon>
        <taxon>Pseudomonadati</taxon>
        <taxon>Pseudomonadota</taxon>
        <taxon>Gammaproteobacteria</taxon>
        <taxon>Enterobacterales</taxon>
        <taxon>Pectobacteriaceae</taxon>
        <taxon>Lonsdalea</taxon>
    </lineage>
</organism>